<evidence type="ECO:0000256" key="1">
    <source>
        <dbReference type="ARBA" id="ARBA00000316"/>
    </source>
</evidence>
<feature type="domain" description="Alanine racemase C-terminal" evidence="10">
    <location>
        <begin position="223"/>
        <end position="345"/>
    </location>
</feature>
<feature type="active site" description="Proton acceptor; specific for D-alanine" evidence="7">
    <location>
        <position position="35"/>
    </location>
</feature>
<dbReference type="OrthoDB" id="9813814at2"/>
<dbReference type="GO" id="GO:0030170">
    <property type="term" value="F:pyridoxal phosphate binding"/>
    <property type="evidence" value="ECO:0007669"/>
    <property type="project" value="UniProtKB-UniRule"/>
</dbReference>
<dbReference type="EMBL" id="FSRL01000001">
    <property type="protein sequence ID" value="SIN95001.1"/>
    <property type="molecule type" value="Genomic_DNA"/>
</dbReference>
<comment type="pathway">
    <text evidence="7">Amino-acid biosynthesis; D-alanine biosynthesis; D-alanine from L-alanine: step 1/1.</text>
</comment>
<evidence type="ECO:0000259" key="10">
    <source>
        <dbReference type="SMART" id="SM01005"/>
    </source>
</evidence>
<comment type="cofactor">
    <cofactor evidence="2 7 8">
        <name>pyridoxal 5'-phosphate</name>
        <dbReference type="ChEBI" id="CHEBI:597326"/>
    </cofactor>
</comment>
<feature type="binding site" evidence="7 9">
    <location>
        <position position="292"/>
    </location>
    <ligand>
        <name>substrate</name>
    </ligand>
</feature>
<dbReference type="UniPathway" id="UPA00042">
    <property type="reaction ID" value="UER00497"/>
</dbReference>
<dbReference type="InterPro" id="IPR009006">
    <property type="entry name" value="Ala_racemase/Decarboxylase_C"/>
</dbReference>
<feature type="active site" description="Proton acceptor; specific for L-alanine" evidence="7">
    <location>
        <position position="244"/>
    </location>
</feature>
<evidence type="ECO:0000256" key="4">
    <source>
        <dbReference type="ARBA" id="ARBA00013089"/>
    </source>
</evidence>
<evidence type="ECO:0000313" key="11">
    <source>
        <dbReference type="EMBL" id="SIN95001.1"/>
    </source>
</evidence>
<dbReference type="HAMAP" id="MF_01201">
    <property type="entry name" value="Ala_racemase"/>
    <property type="match status" value="1"/>
</dbReference>
<protein>
    <recommendedName>
        <fullName evidence="4 7">Alanine racemase</fullName>
        <ecNumber evidence="4 7">5.1.1.1</ecNumber>
    </recommendedName>
</protein>
<keyword evidence="12" id="KW-1185">Reference proteome</keyword>
<dbReference type="PANTHER" id="PTHR30511:SF0">
    <property type="entry name" value="ALANINE RACEMASE, CATABOLIC-RELATED"/>
    <property type="match status" value="1"/>
</dbReference>
<feature type="modified residue" description="N6-(pyridoxal phosphate)lysine" evidence="7 8">
    <location>
        <position position="35"/>
    </location>
</feature>
<reference evidence="12" key="1">
    <citation type="submission" date="2016-11" db="EMBL/GenBank/DDBJ databases">
        <authorList>
            <person name="Varghese N."/>
            <person name="Submissions S."/>
        </authorList>
    </citation>
    <scope>NUCLEOTIDE SEQUENCE [LARGE SCALE GENOMIC DNA]</scope>
    <source>
        <strain evidence="12">DSM 29440</strain>
    </source>
</reference>
<keyword evidence="5 7" id="KW-0663">Pyridoxal phosphate</keyword>
<dbReference type="InterPro" id="IPR029066">
    <property type="entry name" value="PLP-binding_barrel"/>
</dbReference>
<dbReference type="PRINTS" id="PR00992">
    <property type="entry name" value="ALARACEMASE"/>
</dbReference>
<dbReference type="GO" id="GO:0030632">
    <property type="term" value="P:D-alanine biosynthetic process"/>
    <property type="evidence" value="ECO:0007669"/>
    <property type="project" value="UniProtKB-UniRule"/>
</dbReference>
<organism evidence="11 12">
    <name type="scientific">Vannielia litorea</name>
    <dbReference type="NCBI Taxonomy" id="1217970"/>
    <lineage>
        <taxon>Bacteria</taxon>
        <taxon>Pseudomonadati</taxon>
        <taxon>Pseudomonadota</taxon>
        <taxon>Alphaproteobacteria</taxon>
        <taxon>Rhodobacterales</taxon>
        <taxon>Paracoccaceae</taxon>
        <taxon>Vannielia</taxon>
    </lineage>
</organism>
<dbReference type="Gene3D" id="3.20.20.10">
    <property type="entry name" value="Alanine racemase"/>
    <property type="match status" value="1"/>
</dbReference>
<evidence type="ECO:0000256" key="9">
    <source>
        <dbReference type="PIRSR" id="PIRSR600821-52"/>
    </source>
</evidence>
<comment type="function">
    <text evidence="7">Catalyzes the interconversion of L-alanine and D-alanine. May also act on other amino acids.</text>
</comment>
<dbReference type="Pfam" id="PF01168">
    <property type="entry name" value="Ala_racemase_N"/>
    <property type="match status" value="1"/>
</dbReference>
<evidence type="ECO:0000256" key="6">
    <source>
        <dbReference type="ARBA" id="ARBA00023235"/>
    </source>
</evidence>
<accession>A0A1N6FI89</accession>
<dbReference type="SUPFAM" id="SSF50621">
    <property type="entry name" value="Alanine racemase C-terminal domain-like"/>
    <property type="match status" value="1"/>
</dbReference>
<dbReference type="SMART" id="SM01005">
    <property type="entry name" value="Ala_racemase_C"/>
    <property type="match status" value="1"/>
</dbReference>
<dbReference type="CDD" id="cd00430">
    <property type="entry name" value="PLPDE_III_AR"/>
    <property type="match status" value="1"/>
</dbReference>
<evidence type="ECO:0000256" key="3">
    <source>
        <dbReference type="ARBA" id="ARBA00007880"/>
    </source>
</evidence>
<dbReference type="PROSITE" id="PS00395">
    <property type="entry name" value="ALANINE_RACEMASE"/>
    <property type="match status" value="1"/>
</dbReference>
<dbReference type="SUPFAM" id="SSF51419">
    <property type="entry name" value="PLP-binding barrel"/>
    <property type="match status" value="1"/>
</dbReference>
<dbReference type="InterPro" id="IPR000821">
    <property type="entry name" value="Ala_racemase"/>
</dbReference>
<evidence type="ECO:0000313" key="12">
    <source>
        <dbReference type="Proteomes" id="UP000184932"/>
    </source>
</evidence>
<dbReference type="STRING" id="1217970.SAMN05444002_1693"/>
<gene>
    <name evidence="11" type="ORF">SAMN05444002_1693</name>
</gene>
<comment type="catalytic activity">
    <reaction evidence="1 7">
        <text>L-alanine = D-alanine</text>
        <dbReference type="Rhea" id="RHEA:20249"/>
        <dbReference type="ChEBI" id="CHEBI:57416"/>
        <dbReference type="ChEBI" id="CHEBI:57972"/>
        <dbReference type="EC" id="5.1.1.1"/>
    </reaction>
</comment>
<evidence type="ECO:0000256" key="7">
    <source>
        <dbReference type="HAMAP-Rule" id="MF_01201"/>
    </source>
</evidence>
<evidence type="ECO:0000256" key="2">
    <source>
        <dbReference type="ARBA" id="ARBA00001933"/>
    </source>
</evidence>
<evidence type="ECO:0000256" key="5">
    <source>
        <dbReference type="ARBA" id="ARBA00022898"/>
    </source>
</evidence>
<dbReference type="InterPro" id="IPR020622">
    <property type="entry name" value="Ala_racemase_pyridoxalP-BS"/>
</dbReference>
<dbReference type="InterPro" id="IPR011079">
    <property type="entry name" value="Ala_racemase_C"/>
</dbReference>
<dbReference type="RefSeq" id="WP_074255774.1">
    <property type="nucleotide sequence ID" value="NZ_FSRL01000001.1"/>
</dbReference>
<dbReference type="GO" id="GO:0008784">
    <property type="term" value="F:alanine racemase activity"/>
    <property type="evidence" value="ECO:0007669"/>
    <property type="project" value="UniProtKB-UniRule"/>
</dbReference>
<keyword evidence="6 7" id="KW-0413">Isomerase</keyword>
<name>A0A1N6FI89_9RHOB</name>
<dbReference type="EC" id="5.1.1.1" evidence="4 7"/>
<dbReference type="Gene3D" id="2.40.37.10">
    <property type="entry name" value="Lyase, Ornithine Decarboxylase, Chain A, domain 1"/>
    <property type="match status" value="1"/>
</dbReference>
<dbReference type="Proteomes" id="UP000184932">
    <property type="component" value="Unassembled WGS sequence"/>
</dbReference>
<dbReference type="AlphaFoldDB" id="A0A1N6FI89"/>
<dbReference type="PANTHER" id="PTHR30511">
    <property type="entry name" value="ALANINE RACEMASE"/>
    <property type="match status" value="1"/>
</dbReference>
<comment type="similarity">
    <text evidence="3 7">Belongs to the alanine racemase family.</text>
</comment>
<dbReference type="InterPro" id="IPR001608">
    <property type="entry name" value="Ala_racemase_N"/>
</dbReference>
<dbReference type="GO" id="GO:0005829">
    <property type="term" value="C:cytosol"/>
    <property type="evidence" value="ECO:0007669"/>
    <property type="project" value="TreeGrafter"/>
</dbReference>
<evidence type="ECO:0000256" key="8">
    <source>
        <dbReference type="PIRSR" id="PIRSR600821-50"/>
    </source>
</evidence>
<dbReference type="NCBIfam" id="TIGR00492">
    <property type="entry name" value="alr"/>
    <property type="match status" value="1"/>
</dbReference>
<sequence length="349" mass="36813">MGTGQLTIDLDAIAANWSALDSMSGGGTETGAVVKANGYGLGAARVARALAHAGARRFFVAHAEEGASIRNALGRGPEIYVFSGHMRGDTDMLGDLDLIPMINSIEQLTRHIEALPDAPFGIQLDTGMNRLGMEPGEWAAVRDIVVPRKPRLIMSHLASADEPESPQNQAQVTLFRELTAGCGIPRSLAATGGILLGPEYHFELTRPGIGLYGARPFTEARPVVQLDLPVVQCGVVLKGEAVGYNATWVAEVDTPTATVLGGYADGILRALTNKGSLWADGIECPILGRVSMDAITVDISGLDREPRALSLLCPEQGVDAVADVAGTIGYEILTALGPRYTRRYSGRAG</sequence>
<proteinExistence type="inferred from homology"/>
<dbReference type="Pfam" id="PF00842">
    <property type="entry name" value="Ala_racemase_C"/>
    <property type="match status" value="1"/>
</dbReference>
<feature type="binding site" evidence="7 9">
    <location>
        <position position="130"/>
    </location>
    <ligand>
        <name>substrate</name>
    </ligand>
</feature>